<organism evidence="3 4">
    <name type="scientific">Enteractinococcus helveticum</name>
    <dbReference type="NCBI Taxonomy" id="1837282"/>
    <lineage>
        <taxon>Bacteria</taxon>
        <taxon>Bacillati</taxon>
        <taxon>Actinomycetota</taxon>
        <taxon>Actinomycetes</taxon>
        <taxon>Micrococcales</taxon>
        <taxon>Micrococcaceae</taxon>
    </lineage>
</organism>
<dbReference type="Proteomes" id="UP000078292">
    <property type="component" value="Unassembled WGS sequence"/>
</dbReference>
<keyword evidence="1" id="KW-0472">Membrane</keyword>
<dbReference type="EMBL" id="LXEY01000022">
    <property type="protein sequence ID" value="OAV59376.1"/>
    <property type="molecule type" value="Genomic_DNA"/>
</dbReference>
<sequence>MVHWASELFTGIQRVSNMNNFTEFFGLPLHPLLVHAVVVLVPLTVIALLLAQFWPRARRRLGGVVPISALGVAALVPVTMAAGKSLADIIGPLPAVLKHERYAQMLLPWSIGLAVVAVIQWIWFRWSKAALHQAERFRTATTAGVLLTVAVVVVSLGNLTVVILTGHSGSRAVWGDLMP</sequence>
<gene>
    <name evidence="3" type="ORF">A6F49_16115</name>
</gene>
<keyword evidence="1" id="KW-1133">Transmembrane helix</keyword>
<accession>A0A1B7LWG5</accession>
<feature type="transmembrane region" description="Helical" evidence="1">
    <location>
        <begin position="102"/>
        <end position="124"/>
    </location>
</feature>
<dbReference type="STRING" id="1837282.A6F49_16115"/>
<evidence type="ECO:0000313" key="3">
    <source>
        <dbReference type="EMBL" id="OAV59376.1"/>
    </source>
</evidence>
<keyword evidence="1" id="KW-0812">Transmembrane</keyword>
<reference evidence="3 4" key="1">
    <citation type="submission" date="2016-04" db="EMBL/GenBank/DDBJ databases">
        <title>First whole genome shotgun sequence of the bacterium Enteractinococcus sp. strain UASWS1574.</title>
        <authorList>
            <person name="Crovadore J."/>
            <person name="Chablais R."/>
            <person name="Lefort F."/>
        </authorList>
    </citation>
    <scope>NUCLEOTIDE SEQUENCE [LARGE SCALE GENOMIC DNA]</scope>
    <source>
        <strain evidence="3 4">UASWS1574</strain>
    </source>
</reference>
<feature type="domain" description="DUF2231" evidence="2">
    <location>
        <begin position="26"/>
        <end position="175"/>
    </location>
</feature>
<dbReference type="Pfam" id="PF09990">
    <property type="entry name" value="DUF2231"/>
    <property type="match status" value="1"/>
</dbReference>
<feature type="transmembrane region" description="Helical" evidence="1">
    <location>
        <begin position="145"/>
        <end position="164"/>
    </location>
</feature>
<dbReference type="AlphaFoldDB" id="A0A1B7LWG5"/>
<feature type="transmembrane region" description="Helical" evidence="1">
    <location>
        <begin position="32"/>
        <end position="51"/>
    </location>
</feature>
<evidence type="ECO:0000259" key="2">
    <source>
        <dbReference type="Pfam" id="PF09990"/>
    </source>
</evidence>
<feature type="transmembrane region" description="Helical" evidence="1">
    <location>
        <begin position="63"/>
        <end position="82"/>
    </location>
</feature>
<evidence type="ECO:0000313" key="4">
    <source>
        <dbReference type="Proteomes" id="UP000078292"/>
    </source>
</evidence>
<evidence type="ECO:0000256" key="1">
    <source>
        <dbReference type="SAM" id="Phobius"/>
    </source>
</evidence>
<comment type="caution">
    <text evidence="3">The sequence shown here is derived from an EMBL/GenBank/DDBJ whole genome shotgun (WGS) entry which is preliminary data.</text>
</comment>
<name>A0A1B7LWG5_9MICC</name>
<protein>
    <recommendedName>
        <fullName evidence="2">DUF2231 domain-containing protein</fullName>
    </recommendedName>
</protein>
<keyword evidence="4" id="KW-1185">Reference proteome</keyword>
<dbReference type="InterPro" id="IPR019251">
    <property type="entry name" value="DUF2231_TM"/>
</dbReference>
<proteinExistence type="predicted"/>